<dbReference type="InterPro" id="IPR051681">
    <property type="entry name" value="Ser/Thr_Kinases-Pseudokinases"/>
</dbReference>
<protein>
    <submittedName>
        <fullName evidence="2">Kinase-like domain-containing protein</fullName>
    </submittedName>
</protein>
<organism evidence="2 3">
    <name type="scientific">Gigaspora rosea</name>
    <dbReference type="NCBI Taxonomy" id="44941"/>
    <lineage>
        <taxon>Eukaryota</taxon>
        <taxon>Fungi</taxon>
        <taxon>Fungi incertae sedis</taxon>
        <taxon>Mucoromycota</taxon>
        <taxon>Glomeromycotina</taxon>
        <taxon>Glomeromycetes</taxon>
        <taxon>Diversisporales</taxon>
        <taxon>Gigasporaceae</taxon>
        <taxon>Gigaspora</taxon>
    </lineage>
</organism>
<dbReference type="STRING" id="44941.A0A397VFI2"/>
<dbReference type="InterPro" id="IPR011009">
    <property type="entry name" value="Kinase-like_dom_sf"/>
</dbReference>
<dbReference type="GO" id="GO:0004674">
    <property type="term" value="F:protein serine/threonine kinase activity"/>
    <property type="evidence" value="ECO:0007669"/>
    <property type="project" value="TreeGrafter"/>
</dbReference>
<dbReference type="PROSITE" id="PS50011">
    <property type="entry name" value="PROTEIN_KINASE_DOM"/>
    <property type="match status" value="1"/>
</dbReference>
<accession>A0A397VFI2</accession>
<keyword evidence="2" id="KW-0418">Kinase</keyword>
<keyword evidence="3" id="KW-1185">Reference proteome</keyword>
<dbReference type="PANTHER" id="PTHR44329">
    <property type="entry name" value="SERINE/THREONINE-PROTEIN KINASE TNNI3K-RELATED"/>
    <property type="match status" value="1"/>
</dbReference>
<dbReference type="InterPro" id="IPR000719">
    <property type="entry name" value="Prot_kinase_dom"/>
</dbReference>
<evidence type="ECO:0000259" key="1">
    <source>
        <dbReference type="PROSITE" id="PS50011"/>
    </source>
</evidence>
<reference evidence="2 3" key="1">
    <citation type="submission" date="2018-06" db="EMBL/GenBank/DDBJ databases">
        <title>Comparative genomics reveals the genomic features of Rhizophagus irregularis, R. cerebriforme, R. diaphanum and Gigaspora rosea, and their symbiotic lifestyle signature.</title>
        <authorList>
            <person name="Morin E."/>
            <person name="San Clemente H."/>
            <person name="Chen E.C.H."/>
            <person name="De La Providencia I."/>
            <person name="Hainaut M."/>
            <person name="Kuo A."/>
            <person name="Kohler A."/>
            <person name="Murat C."/>
            <person name="Tang N."/>
            <person name="Roy S."/>
            <person name="Loubradou J."/>
            <person name="Henrissat B."/>
            <person name="Grigoriev I.V."/>
            <person name="Corradi N."/>
            <person name="Roux C."/>
            <person name="Martin F.M."/>
        </authorList>
    </citation>
    <scope>NUCLEOTIDE SEQUENCE [LARGE SCALE GENOMIC DNA]</scope>
    <source>
        <strain evidence="2 3">DAOM 194757</strain>
    </source>
</reference>
<proteinExistence type="predicted"/>
<dbReference type="AlphaFoldDB" id="A0A397VFI2"/>
<dbReference type="InterPro" id="IPR001245">
    <property type="entry name" value="Ser-Thr/Tyr_kinase_cat_dom"/>
</dbReference>
<dbReference type="Gene3D" id="1.10.510.10">
    <property type="entry name" value="Transferase(Phosphotransferase) domain 1"/>
    <property type="match status" value="1"/>
</dbReference>
<sequence length="269" mass="31251">MLTSGNKDIDDCIKEFQLNGTSYEDIVEWIPFNRLNIIQKFDDGFLATWLDGVRDAKYIRYKDIIEWIPFDRLNNIQEIAKEDSDALTQNIATNQYLMAFQYVNSSNLHQYLRINFKKLTWKDKLLRLTNISKDLIQIHEWQHKEDLWLEKIIKSYIADLGLSQNNKESTLKKGVYGVMLYIPPEILLGRKYTQAVDIFGFGVVMAEITTGIPPFDLFDNDLALKICGGLRLKFAPGTPDCYIKLAKLYMNSDPQKRPTAKVLFDEFSK</sequence>
<dbReference type="EMBL" id="QKWP01000411">
    <property type="protein sequence ID" value="RIB20548.1"/>
    <property type="molecule type" value="Genomic_DNA"/>
</dbReference>
<comment type="caution">
    <text evidence="2">The sequence shown here is derived from an EMBL/GenBank/DDBJ whole genome shotgun (WGS) entry which is preliminary data.</text>
</comment>
<dbReference type="Proteomes" id="UP000266673">
    <property type="component" value="Unassembled WGS sequence"/>
</dbReference>
<evidence type="ECO:0000313" key="3">
    <source>
        <dbReference type="Proteomes" id="UP000266673"/>
    </source>
</evidence>
<dbReference type="Pfam" id="PF07714">
    <property type="entry name" value="PK_Tyr_Ser-Thr"/>
    <property type="match status" value="1"/>
</dbReference>
<dbReference type="OrthoDB" id="544350at2759"/>
<keyword evidence="2" id="KW-0808">Transferase</keyword>
<name>A0A397VFI2_9GLOM</name>
<gene>
    <name evidence="2" type="ORF">C2G38_2179021</name>
</gene>
<feature type="domain" description="Protein kinase" evidence="1">
    <location>
        <begin position="1"/>
        <end position="269"/>
    </location>
</feature>
<dbReference type="SUPFAM" id="SSF56112">
    <property type="entry name" value="Protein kinase-like (PK-like)"/>
    <property type="match status" value="1"/>
</dbReference>
<evidence type="ECO:0000313" key="2">
    <source>
        <dbReference type="EMBL" id="RIB20548.1"/>
    </source>
</evidence>
<dbReference type="GO" id="GO:0005524">
    <property type="term" value="F:ATP binding"/>
    <property type="evidence" value="ECO:0007669"/>
    <property type="project" value="InterPro"/>
</dbReference>